<dbReference type="AlphaFoldDB" id="A0A811JSK9"/>
<gene>
    <name evidence="4" type="ORF">BOKJ2_LOCUS1011</name>
</gene>
<feature type="transmembrane region" description="Helical" evidence="2">
    <location>
        <begin position="578"/>
        <end position="598"/>
    </location>
</feature>
<dbReference type="Pfam" id="PF07690">
    <property type="entry name" value="MFS_1"/>
    <property type="match status" value="1"/>
</dbReference>
<comment type="caution">
    <text evidence="4">The sequence shown here is derived from an EMBL/GenBank/DDBJ whole genome shotgun (WGS) entry which is preliminary data.</text>
</comment>
<accession>A0A811JSK9</accession>
<feature type="transmembrane region" description="Helical" evidence="2">
    <location>
        <begin position="291"/>
        <end position="312"/>
    </location>
</feature>
<dbReference type="GO" id="GO:0016020">
    <property type="term" value="C:membrane"/>
    <property type="evidence" value="ECO:0007669"/>
    <property type="project" value="UniProtKB-SubCell"/>
</dbReference>
<evidence type="ECO:0000313" key="5">
    <source>
        <dbReference type="Proteomes" id="UP000614601"/>
    </source>
</evidence>
<name>A0A811JSK9_9BILA</name>
<protein>
    <recommendedName>
        <fullName evidence="3">Major facilitator superfamily (MFS) profile domain-containing protein</fullName>
    </recommendedName>
</protein>
<proteinExistence type="predicted"/>
<feature type="transmembrane region" description="Helical" evidence="2">
    <location>
        <begin position="485"/>
        <end position="506"/>
    </location>
</feature>
<dbReference type="InterPro" id="IPR036259">
    <property type="entry name" value="MFS_trans_sf"/>
</dbReference>
<evidence type="ECO:0000259" key="3">
    <source>
        <dbReference type="PROSITE" id="PS50850"/>
    </source>
</evidence>
<evidence type="ECO:0000313" key="4">
    <source>
        <dbReference type="EMBL" id="CAD5206327.1"/>
    </source>
</evidence>
<dbReference type="EMBL" id="CAJFCW020000001">
    <property type="protein sequence ID" value="CAG9081328.1"/>
    <property type="molecule type" value="Genomic_DNA"/>
</dbReference>
<dbReference type="EMBL" id="CAJFDH010000001">
    <property type="protein sequence ID" value="CAD5206327.1"/>
    <property type="molecule type" value="Genomic_DNA"/>
</dbReference>
<keyword evidence="2" id="KW-1133">Transmembrane helix</keyword>
<dbReference type="OrthoDB" id="2985014at2759"/>
<feature type="transmembrane region" description="Helical" evidence="2">
    <location>
        <begin position="12"/>
        <end position="33"/>
    </location>
</feature>
<comment type="subcellular location">
    <subcellularLocation>
        <location evidence="1">Membrane</location>
        <topology evidence="1">Multi-pass membrane protein</topology>
    </subcellularLocation>
</comment>
<dbReference type="PROSITE" id="PS50850">
    <property type="entry name" value="MFS"/>
    <property type="match status" value="1"/>
</dbReference>
<feature type="transmembrane region" description="Helical" evidence="2">
    <location>
        <begin position="350"/>
        <end position="369"/>
    </location>
</feature>
<dbReference type="InterPro" id="IPR020846">
    <property type="entry name" value="MFS_dom"/>
</dbReference>
<feature type="transmembrane region" description="Helical" evidence="2">
    <location>
        <begin position="545"/>
        <end position="566"/>
    </location>
</feature>
<organism evidence="4 5">
    <name type="scientific">Bursaphelenchus okinawaensis</name>
    <dbReference type="NCBI Taxonomy" id="465554"/>
    <lineage>
        <taxon>Eukaryota</taxon>
        <taxon>Metazoa</taxon>
        <taxon>Ecdysozoa</taxon>
        <taxon>Nematoda</taxon>
        <taxon>Chromadorea</taxon>
        <taxon>Rhabditida</taxon>
        <taxon>Tylenchina</taxon>
        <taxon>Tylenchomorpha</taxon>
        <taxon>Aphelenchoidea</taxon>
        <taxon>Aphelenchoididae</taxon>
        <taxon>Bursaphelenchus</taxon>
    </lineage>
</organism>
<dbReference type="SUPFAM" id="SSF103473">
    <property type="entry name" value="MFS general substrate transporter"/>
    <property type="match status" value="1"/>
</dbReference>
<evidence type="ECO:0000256" key="1">
    <source>
        <dbReference type="ARBA" id="ARBA00004141"/>
    </source>
</evidence>
<feature type="domain" description="Major facilitator superfamily (MFS) profile" evidence="3">
    <location>
        <begin position="178"/>
        <end position="601"/>
    </location>
</feature>
<keyword evidence="5" id="KW-1185">Reference proteome</keyword>
<feature type="transmembrane region" description="Helical" evidence="2">
    <location>
        <begin position="412"/>
        <end position="437"/>
    </location>
</feature>
<dbReference type="Proteomes" id="UP000614601">
    <property type="component" value="Unassembled WGS sequence"/>
</dbReference>
<dbReference type="PANTHER" id="PTHR45757">
    <property type="entry name" value="PROTEIN CBG23364-RELATED"/>
    <property type="match status" value="1"/>
</dbReference>
<sequence>MTNPLEGHFRIFILILTTWGLSALFANILSVPFNVICMTEGKYRWEDFSIDLGTDVFTRIDWDPPKTTERLSAPDVPDVPSFWPDVEIPGIRVPTPGFNWQGLRLARQHPDLFLRLLQKVTKEVSYRAAVRLGEALDPRDIDFRRFLNGFNLTEYEPGVVFKVKRYVVDRIQSLQRDIEVIDTHGRRLSKWNNVTIEDVKLQNITWNGVINGRVRIQEKAPDYVYSSWQKIWLYAAAGFGTILTVGPFSKVFDKWGCRKTVTVAALISTVATFSIPIAASIGYFAFTIVRVLQGVGFAVVFPTVGIVTSSWAALNENGLFNGVLTSFTAIAVLITMPLSGIVCHLSCWSWSYFLHAVITLVFTIVWWCCYRDSPSDSEAVSMSELRRIQDGKITDFRLKHSKVPYKAIHTDTAVWAVWVAATGKLFTIVILLFYLPIYIHKNFAYQLIKVGLVLAVPAFLQFGLKLGSGLASDALKQKSETTKVKLFNSLAFFVAALLFIFAAFVQSTELDVVTVVVISLAFIVLGFDAAGFYKSSPVIGRQYAYYINLYIQAIAGFAILLSPLLVQVLAPTTSLAEWILVFCTIVVLLAVSGIFFALKGSGVHCLFTENNQLPANSKELKELNK</sequence>
<dbReference type="Proteomes" id="UP000783686">
    <property type="component" value="Unassembled WGS sequence"/>
</dbReference>
<keyword evidence="2" id="KW-0472">Membrane</keyword>
<dbReference type="InterPro" id="IPR011701">
    <property type="entry name" value="MFS"/>
</dbReference>
<evidence type="ECO:0000256" key="2">
    <source>
        <dbReference type="SAM" id="Phobius"/>
    </source>
</evidence>
<reference evidence="4" key="1">
    <citation type="submission" date="2020-09" db="EMBL/GenBank/DDBJ databases">
        <authorList>
            <person name="Kikuchi T."/>
        </authorList>
    </citation>
    <scope>NUCLEOTIDE SEQUENCE</scope>
    <source>
        <strain evidence="4">SH1</strain>
    </source>
</reference>
<keyword evidence="2" id="KW-0812">Transmembrane</keyword>
<feature type="transmembrane region" description="Helical" evidence="2">
    <location>
        <begin position="261"/>
        <end position="285"/>
    </location>
</feature>
<dbReference type="Gene3D" id="1.20.1250.20">
    <property type="entry name" value="MFS general substrate transporter like domains"/>
    <property type="match status" value="2"/>
</dbReference>
<feature type="transmembrane region" description="Helical" evidence="2">
    <location>
        <begin position="231"/>
        <end position="249"/>
    </location>
</feature>
<feature type="transmembrane region" description="Helical" evidence="2">
    <location>
        <begin position="319"/>
        <end position="338"/>
    </location>
</feature>
<dbReference type="GO" id="GO:0022857">
    <property type="term" value="F:transmembrane transporter activity"/>
    <property type="evidence" value="ECO:0007669"/>
    <property type="project" value="InterPro"/>
</dbReference>
<feature type="transmembrane region" description="Helical" evidence="2">
    <location>
        <begin position="512"/>
        <end position="533"/>
    </location>
</feature>